<evidence type="ECO:0000313" key="2">
    <source>
        <dbReference type="Proteomes" id="UP000887159"/>
    </source>
</evidence>
<evidence type="ECO:0000313" key="1">
    <source>
        <dbReference type="EMBL" id="GFY25013.1"/>
    </source>
</evidence>
<accession>A0A8X6VYP8</accession>
<reference evidence="1" key="1">
    <citation type="submission" date="2020-08" db="EMBL/GenBank/DDBJ databases">
        <title>Multicomponent nature underlies the extraordinary mechanical properties of spider dragline silk.</title>
        <authorList>
            <person name="Kono N."/>
            <person name="Nakamura H."/>
            <person name="Mori M."/>
            <person name="Yoshida Y."/>
            <person name="Ohtoshi R."/>
            <person name="Malay A.D."/>
            <person name="Moran D.A.P."/>
            <person name="Tomita M."/>
            <person name="Numata K."/>
            <person name="Arakawa K."/>
        </authorList>
    </citation>
    <scope>NUCLEOTIDE SEQUENCE</scope>
</reference>
<proteinExistence type="predicted"/>
<name>A0A8X6VYP8_TRICX</name>
<comment type="caution">
    <text evidence="1">The sequence shown here is derived from an EMBL/GenBank/DDBJ whole genome shotgun (WGS) entry which is preliminary data.</text>
</comment>
<organism evidence="1 2">
    <name type="scientific">Trichonephila clavipes</name>
    <name type="common">Golden silk orbweaver</name>
    <name type="synonym">Nephila clavipes</name>
    <dbReference type="NCBI Taxonomy" id="2585209"/>
    <lineage>
        <taxon>Eukaryota</taxon>
        <taxon>Metazoa</taxon>
        <taxon>Ecdysozoa</taxon>
        <taxon>Arthropoda</taxon>
        <taxon>Chelicerata</taxon>
        <taxon>Arachnida</taxon>
        <taxon>Araneae</taxon>
        <taxon>Araneomorphae</taxon>
        <taxon>Entelegynae</taxon>
        <taxon>Araneoidea</taxon>
        <taxon>Nephilidae</taxon>
        <taxon>Trichonephila</taxon>
    </lineage>
</organism>
<protein>
    <submittedName>
        <fullName evidence="1">HTH_Tnp_Tc3_2 domain-containing protein</fullName>
    </submittedName>
</protein>
<keyword evidence="2" id="KW-1185">Reference proteome</keyword>
<dbReference type="AlphaFoldDB" id="A0A8X6VYP8"/>
<gene>
    <name evidence="1" type="primary">X975_07143</name>
    <name evidence="1" type="ORF">TNCV_2692041</name>
</gene>
<dbReference type="EMBL" id="BMAU01021370">
    <property type="protein sequence ID" value="GFY25013.1"/>
    <property type="molecule type" value="Genomic_DNA"/>
</dbReference>
<dbReference type="Proteomes" id="UP000887159">
    <property type="component" value="Unassembled WGS sequence"/>
</dbReference>
<sequence length="84" mass="9688">MDTDRFQRHDGSGLPKATADQEDRLIVISAVTALDSSLSTIRHVTRTPVFTMTIHRRQIERNLRSYRPLRHLPLTLAHCQARLQ</sequence>